<protein>
    <submittedName>
        <fullName evidence="1">Uncharacterized protein</fullName>
    </submittedName>
</protein>
<comment type="caution">
    <text evidence="1">The sequence shown here is derived from an EMBL/GenBank/DDBJ whole genome shotgun (WGS) entry which is preliminary data.</text>
</comment>
<gene>
    <name evidence="1" type="ORF">MERR_LOCUS342</name>
</gene>
<keyword evidence="2" id="KW-1185">Reference proteome</keyword>
<proteinExistence type="predicted"/>
<dbReference type="EMBL" id="CACVBM020000022">
    <property type="protein sequence ID" value="CAA7013108.1"/>
    <property type="molecule type" value="Genomic_DNA"/>
</dbReference>
<evidence type="ECO:0000313" key="2">
    <source>
        <dbReference type="Proteomes" id="UP000467841"/>
    </source>
</evidence>
<reference evidence="1" key="1">
    <citation type="submission" date="2020-01" db="EMBL/GenBank/DDBJ databases">
        <authorList>
            <person name="Mishra B."/>
        </authorList>
    </citation>
    <scope>NUCLEOTIDE SEQUENCE [LARGE SCALE GENOMIC DNA]</scope>
</reference>
<dbReference type="Proteomes" id="UP000467841">
    <property type="component" value="Unassembled WGS sequence"/>
</dbReference>
<organism evidence="1 2">
    <name type="scientific">Microthlaspi erraticum</name>
    <dbReference type="NCBI Taxonomy" id="1685480"/>
    <lineage>
        <taxon>Eukaryota</taxon>
        <taxon>Viridiplantae</taxon>
        <taxon>Streptophyta</taxon>
        <taxon>Embryophyta</taxon>
        <taxon>Tracheophyta</taxon>
        <taxon>Spermatophyta</taxon>
        <taxon>Magnoliopsida</taxon>
        <taxon>eudicotyledons</taxon>
        <taxon>Gunneridae</taxon>
        <taxon>Pentapetalae</taxon>
        <taxon>rosids</taxon>
        <taxon>malvids</taxon>
        <taxon>Brassicales</taxon>
        <taxon>Brassicaceae</taxon>
        <taxon>Coluteocarpeae</taxon>
        <taxon>Microthlaspi</taxon>
    </lineage>
</organism>
<accession>A0A6D2HHE6</accession>
<name>A0A6D2HHE6_9BRAS</name>
<dbReference type="AlphaFoldDB" id="A0A6D2HHE6"/>
<sequence length="121" mass="13633">MMKIGTICFSIVDTHPRFGVSFCAVLVPLFPDSFLGTMSWNGSSMERAAMKQNFLKDWLPRQRSITSGRKEIAGCIVALRSRQLSYSNRLIEAFETPSWQEDSGKDALFSYSHGLPITNSY</sequence>
<evidence type="ECO:0000313" key="1">
    <source>
        <dbReference type="EMBL" id="CAA7013108.1"/>
    </source>
</evidence>